<gene>
    <name evidence="2" type="ORF">BLIN101_03026</name>
</gene>
<dbReference type="Pfam" id="PF04230">
    <property type="entry name" value="PS_pyruv_trans"/>
    <property type="match status" value="1"/>
</dbReference>
<feature type="domain" description="Polysaccharide pyruvyl transferase" evidence="1">
    <location>
        <begin position="158"/>
        <end position="204"/>
    </location>
</feature>
<accession>A0A2H1K696</accession>
<evidence type="ECO:0000313" key="2">
    <source>
        <dbReference type="EMBL" id="SMX95068.1"/>
    </source>
</evidence>
<dbReference type="Proteomes" id="UP000234498">
    <property type="component" value="Unassembled WGS sequence"/>
</dbReference>
<dbReference type="InterPro" id="IPR007345">
    <property type="entry name" value="Polysacch_pyruvyl_Trfase"/>
</dbReference>
<organism evidence="2 3">
    <name type="scientific">Brevibacterium linens</name>
    <dbReference type="NCBI Taxonomy" id="1703"/>
    <lineage>
        <taxon>Bacteria</taxon>
        <taxon>Bacillati</taxon>
        <taxon>Actinomycetota</taxon>
        <taxon>Actinomycetes</taxon>
        <taxon>Micrococcales</taxon>
        <taxon>Brevibacteriaceae</taxon>
        <taxon>Brevibacterium</taxon>
    </lineage>
</organism>
<name>A0A2H1K696_BRELN</name>
<protein>
    <submittedName>
        <fullName evidence="2">Polysaccharide pyruvyl transferase</fullName>
    </submittedName>
</protein>
<dbReference type="AlphaFoldDB" id="A0A2H1K696"/>
<sequence>MKSVFYWSPILDSVTGQFKKAEVQAGMPAYNFGDVLGIDILQGVTNRRFAYGPIRTADIFVTGTTGQLIEMHGGAKEGAVIAGIGTDPRKETKIDWQTFYDVRLVRGPLTRKRWQLSKDTPLGDPGLLAKEVFGEFDYEHEIGFVRHFKDRTAVPAEVLKADRAIIIDAGRPPSDVIPEIASCELIVTSSLHGAIVADSYGIPWRRHSAGVGLDLKWNDYQLAVEDRGVSGLCEDIQRVLRDI</sequence>
<evidence type="ECO:0000313" key="3">
    <source>
        <dbReference type="Proteomes" id="UP000234498"/>
    </source>
</evidence>
<reference evidence="2 3" key="1">
    <citation type="submission" date="2017-03" db="EMBL/GenBank/DDBJ databases">
        <authorList>
            <person name="Afonso C.L."/>
            <person name="Miller P.J."/>
            <person name="Scott M.A."/>
            <person name="Spackman E."/>
            <person name="Goraichik I."/>
            <person name="Dimitrov K.M."/>
            <person name="Suarez D.L."/>
            <person name="Swayne D.E."/>
        </authorList>
    </citation>
    <scope>NUCLEOTIDE SEQUENCE [LARGE SCALE GENOMIC DNA]</scope>
    <source>
        <strain evidence="2 3">Mu101</strain>
    </source>
</reference>
<evidence type="ECO:0000259" key="1">
    <source>
        <dbReference type="Pfam" id="PF04230"/>
    </source>
</evidence>
<keyword evidence="2" id="KW-0808">Transferase</keyword>
<dbReference type="EMBL" id="FXZA01000026">
    <property type="protein sequence ID" value="SMX95068.1"/>
    <property type="molecule type" value="Genomic_DNA"/>
</dbReference>
<dbReference type="GO" id="GO:0016740">
    <property type="term" value="F:transferase activity"/>
    <property type="evidence" value="ECO:0007669"/>
    <property type="project" value="UniProtKB-KW"/>
</dbReference>
<proteinExistence type="predicted"/>